<dbReference type="AlphaFoldDB" id="A0A0F9BPK4"/>
<feature type="compositionally biased region" description="Basic and acidic residues" evidence="1">
    <location>
        <begin position="283"/>
        <end position="302"/>
    </location>
</feature>
<comment type="caution">
    <text evidence="2">The sequence shown here is derived from an EMBL/GenBank/DDBJ whole genome shotgun (WGS) entry which is preliminary data.</text>
</comment>
<dbReference type="EMBL" id="LAZR01036825">
    <property type="protein sequence ID" value="KKL23829.1"/>
    <property type="molecule type" value="Genomic_DNA"/>
</dbReference>
<name>A0A0F9BPK4_9ZZZZ</name>
<protein>
    <submittedName>
        <fullName evidence="2">Uncharacterized protein</fullName>
    </submittedName>
</protein>
<reference evidence="2" key="1">
    <citation type="journal article" date="2015" name="Nature">
        <title>Complex archaea that bridge the gap between prokaryotes and eukaryotes.</title>
        <authorList>
            <person name="Spang A."/>
            <person name="Saw J.H."/>
            <person name="Jorgensen S.L."/>
            <person name="Zaremba-Niedzwiedzka K."/>
            <person name="Martijn J."/>
            <person name="Lind A.E."/>
            <person name="van Eijk R."/>
            <person name="Schleper C."/>
            <person name="Guy L."/>
            <person name="Ettema T.J."/>
        </authorList>
    </citation>
    <scope>NUCLEOTIDE SEQUENCE</scope>
</reference>
<gene>
    <name evidence="2" type="ORF">LCGC14_2421460</name>
</gene>
<feature type="compositionally biased region" description="Polar residues" evidence="1">
    <location>
        <begin position="1"/>
        <end position="13"/>
    </location>
</feature>
<feature type="non-terminal residue" evidence="2">
    <location>
        <position position="302"/>
    </location>
</feature>
<feature type="compositionally biased region" description="Basic and acidic residues" evidence="1">
    <location>
        <begin position="263"/>
        <end position="272"/>
    </location>
</feature>
<proteinExistence type="predicted"/>
<feature type="region of interest" description="Disordered" evidence="1">
    <location>
        <begin position="263"/>
        <end position="302"/>
    </location>
</feature>
<accession>A0A0F9BPK4</accession>
<sequence length="302" mass="32717">MPNPPWRQTQQPTAPNPPWRQTEAAQALVVQGSLRPSESLVDRDIGEMRFERQKALEQIGSVGRHFATQTEEINRDIDRLLGVRPDPFRGDRPLTPEEQTFQERADIPIIGPAVGAASELGRLGARGVTGALGFPPSLLKFADPQPGEVSEEVQGLRDMLGTVLPTAEFRTREAFGIPGDPAAEVDPSSPLSKLQELITGRPFTPEEFRRAVSTGVSEAPETPLFGVGLAAGAVKGGVKGGKAVLKRIKDRAKPPIEAVERGRIPLEPEKAPTEVTPAPITERISETLAERPVEPVRRGRVK</sequence>
<organism evidence="2">
    <name type="scientific">marine sediment metagenome</name>
    <dbReference type="NCBI Taxonomy" id="412755"/>
    <lineage>
        <taxon>unclassified sequences</taxon>
        <taxon>metagenomes</taxon>
        <taxon>ecological metagenomes</taxon>
    </lineage>
</organism>
<feature type="region of interest" description="Disordered" evidence="1">
    <location>
        <begin position="1"/>
        <end position="21"/>
    </location>
</feature>
<evidence type="ECO:0000256" key="1">
    <source>
        <dbReference type="SAM" id="MobiDB-lite"/>
    </source>
</evidence>
<evidence type="ECO:0000313" key="2">
    <source>
        <dbReference type="EMBL" id="KKL23829.1"/>
    </source>
</evidence>